<accession>A0AA35MJE3</accession>
<feature type="transmembrane region" description="Helical" evidence="5">
    <location>
        <begin position="403"/>
        <end position="424"/>
    </location>
</feature>
<dbReference type="EMBL" id="CABFNP030001292">
    <property type="protein sequence ID" value="CAI6097669.1"/>
    <property type="molecule type" value="Genomic_DNA"/>
</dbReference>
<evidence type="ECO:0000313" key="8">
    <source>
        <dbReference type="Proteomes" id="UP001160390"/>
    </source>
</evidence>
<feature type="transmembrane region" description="Helical" evidence="5">
    <location>
        <begin position="324"/>
        <end position="350"/>
    </location>
</feature>
<evidence type="ECO:0000256" key="5">
    <source>
        <dbReference type="SAM" id="Phobius"/>
    </source>
</evidence>
<evidence type="ECO:0000313" key="7">
    <source>
        <dbReference type="EMBL" id="CAI6097669.1"/>
    </source>
</evidence>
<name>A0AA35MJE3_9HYPO</name>
<dbReference type="Proteomes" id="UP001160390">
    <property type="component" value="Unassembled WGS sequence"/>
</dbReference>
<evidence type="ECO:0000256" key="3">
    <source>
        <dbReference type="ARBA" id="ARBA00022989"/>
    </source>
</evidence>
<feature type="domain" description="Major facilitator superfamily (MFS) profile" evidence="6">
    <location>
        <begin position="66"/>
        <end position="556"/>
    </location>
</feature>
<keyword evidence="4 5" id="KW-0472">Membrane</keyword>
<organism evidence="7 8">
    <name type="scientific">Clonostachys chloroleuca</name>
    <dbReference type="NCBI Taxonomy" id="1926264"/>
    <lineage>
        <taxon>Eukaryota</taxon>
        <taxon>Fungi</taxon>
        <taxon>Dikarya</taxon>
        <taxon>Ascomycota</taxon>
        <taxon>Pezizomycotina</taxon>
        <taxon>Sordariomycetes</taxon>
        <taxon>Hypocreomycetidae</taxon>
        <taxon>Hypocreales</taxon>
        <taxon>Bionectriaceae</taxon>
        <taxon>Clonostachys</taxon>
    </lineage>
</organism>
<feature type="transmembrane region" description="Helical" evidence="5">
    <location>
        <begin position="105"/>
        <end position="125"/>
    </location>
</feature>
<dbReference type="InterPro" id="IPR036259">
    <property type="entry name" value="MFS_trans_sf"/>
</dbReference>
<feature type="transmembrane region" description="Helical" evidence="5">
    <location>
        <begin position="132"/>
        <end position="150"/>
    </location>
</feature>
<dbReference type="PROSITE" id="PS50850">
    <property type="entry name" value="MFS"/>
    <property type="match status" value="1"/>
</dbReference>
<evidence type="ECO:0000256" key="4">
    <source>
        <dbReference type="ARBA" id="ARBA00023136"/>
    </source>
</evidence>
<dbReference type="GO" id="GO:0022857">
    <property type="term" value="F:transmembrane transporter activity"/>
    <property type="evidence" value="ECO:0007669"/>
    <property type="project" value="InterPro"/>
</dbReference>
<dbReference type="SUPFAM" id="SSF103473">
    <property type="entry name" value="MFS general substrate transporter"/>
    <property type="match status" value="1"/>
</dbReference>
<feature type="transmembrane region" description="Helical" evidence="5">
    <location>
        <begin position="162"/>
        <end position="184"/>
    </location>
</feature>
<dbReference type="InterPro" id="IPR011701">
    <property type="entry name" value="MFS"/>
</dbReference>
<keyword evidence="2 5" id="KW-0812">Transmembrane</keyword>
<dbReference type="PANTHER" id="PTHR23502:SF29">
    <property type="entry name" value="TRANSPORTER, PUTATIVE (AFU_ORTHOLOGUE AFUA_6G06680)-RELATED"/>
    <property type="match status" value="1"/>
</dbReference>
<feature type="transmembrane region" description="Helical" evidence="5">
    <location>
        <begin position="65"/>
        <end position="85"/>
    </location>
</feature>
<keyword evidence="3 5" id="KW-1133">Transmembrane helix</keyword>
<proteinExistence type="predicted"/>
<feature type="transmembrane region" description="Helical" evidence="5">
    <location>
        <begin position="362"/>
        <end position="383"/>
    </location>
</feature>
<feature type="transmembrane region" description="Helical" evidence="5">
    <location>
        <begin position="191"/>
        <end position="215"/>
    </location>
</feature>
<dbReference type="GO" id="GO:0005886">
    <property type="term" value="C:plasma membrane"/>
    <property type="evidence" value="ECO:0007669"/>
    <property type="project" value="TreeGrafter"/>
</dbReference>
<dbReference type="PANTHER" id="PTHR23502">
    <property type="entry name" value="MAJOR FACILITATOR SUPERFAMILY"/>
    <property type="match status" value="1"/>
</dbReference>
<dbReference type="Pfam" id="PF07690">
    <property type="entry name" value="MFS_1"/>
    <property type="match status" value="1"/>
</dbReference>
<feature type="transmembrane region" description="Helical" evidence="5">
    <location>
        <begin position="498"/>
        <end position="519"/>
    </location>
</feature>
<feature type="transmembrane region" description="Helical" evidence="5">
    <location>
        <begin position="467"/>
        <end position="486"/>
    </location>
</feature>
<comment type="subcellular location">
    <subcellularLocation>
        <location evidence="1">Membrane</location>
        <topology evidence="1">Multi-pass membrane protein</topology>
    </subcellularLocation>
</comment>
<reference evidence="7" key="1">
    <citation type="submission" date="2023-01" db="EMBL/GenBank/DDBJ databases">
        <authorList>
            <person name="Piombo E."/>
        </authorList>
    </citation>
    <scope>NUCLEOTIDE SEQUENCE</scope>
</reference>
<evidence type="ECO:0000256" key="1">
    <source>
        <dbReference type="ARBA" id="ARBA00004141"/>
    </source>
</evidence>
<comment type="caution">
    <text evidence="7">The sequence shown here is derived from an EMBL/GenBank/DDBJ whole genome shotgun (WGS) entry which is preliminary data.</text>
</comment>
<dbReference type="Gene3D" id="1.20.1250.20">
    <property type="entry name" value="MFS general substrate transporter like domains"/>
    <property type="match status" value="1"/>
</dbReference>
<dbReference type="InterPro" id="IPR020846">
    <property type="entry name" value="MFS_dom"/>
</dbReference>
<dbReference type="AlphaFoldDB" id="A0AA35MJE3"/>
<evidence type="ECO:0000256" key="2">
    <source>
        <dbReference type="ARBA" id="ARBA00022692"/>
    </source>
</evidence>
<gene>
    <name evidence="7" type="ORF">CCHLO57077_00008908</name>
</gene>
<keyword evidence="8" id="KW-1185">Reference proteome</keyword>
<feature type="transmembrane region" description="Helical" evidence="5">
    <location>
        <begin position="436"/>
        <end position="460"/>
    </location>
</feature>
<sequence length="556" mass="60375">MPFAFILDDDKSSKVPGTVILDDNTSNLAAAVHNFKHGNGSVILVPQPSEDPNDPLNWSYGKKMASFIVTLLGTCLYAGCTSPLLNAGMLVVAGDFNVSLTAVSMLAGEQMLAIAVSSPFVLALSRKYGKRLIYILSSSFSVIGTAICQSTDDFQVLRAGRIVQALGVTAYESLIMASVGDLFFVHQRGPYVATVNFMFAGVSNMVSVVSGSIVSSFGWRYQFHIFQACSVLQLLLQFFLSPETSYSRNAEQAITSLSGDQETPSDFHDKPAEFADTSVKHQECVTTQQTKTYWQSLALWGGIYSDDSLLQLWVATFAINLNIAVFYVALVQAFYSSLLVALAISIAQLFGLPPYNLSAAGIGYMSLGPFIGALVGLAFCGSLQDPLVRFLSRKNNGVYEPEFRLLLSPLSLATGAGLLGFGSLVGHQASHYACSALYGVALFGIIGCLSTTSSYVLDAFNDMSSELFVVGNCFKNFLFYGMSYVINDWITRSGPQSVFHILAGISFGIVAFMPVLYVFGKKYRRYWGDHNLLEKFHLRAGERRRGVEIAESTPPA</sequence>
<evidence type="ECO:0000259" key="6">
    <source>
        <dbReference type="PROSITE" id="PS50850"/>
    </source>
</evidence>
<protein>
    <recommendedName>
        <fullName evidence="6">Major facilitator superfamily (MFS) profile domain-containing protein</fullName>
    </recommendedName>
</protein>